<dbReference type="GO" id="GO:0005789">
    <property type="term" value="C:endoplasmic reticulum membrane"/>
    <property type="evidence" value="ECO:0007669"/>
    <property type="project" value="TreeGrafter"/>
</dbReference>
<dbReference type="VEuPathDB" id="FungiDB:A1Q1_04941"/>
<accession>J6EUI7</accession>
<dbReference type="OrthoDB" id="2162691at2759"/>
<dbReference type="InterPro" id="IPR031968">
    <property type="entry name" value="VASt"/>
</dbReference>
<dbReference type="PROSITE" id="PS51778">
    <property type="entry name" value="VAST"/>
    <property type="match status" value="1"/>
</dbReference>
<evidence type="ECO:0000259" key="7">
    <source>
        <dbReference type="PROSITE" id="PS51778"/>
    </source>
</evidence>
<feature type="compositionally biased region" description="Low complexity" evidence="6">
    <location>
        <begin position="186"/>
        <end position="196"/>
    </location>
</feature>
<sequence>MSVFRRSSRLPPVSDSDDTSPSTLAAPSVSVADSSDNLSALSTPSTLSVDKSSSRLSAAPKANSRLSPLRIVSRSRSQRDSGTIASPPIAVPPTPTDPNTDKKQPPVETMAADDDTHAQAPASPPPEGAPGTAPVVGLGAAAQVAAQQQRAGRHAHRDSIVQRVAERLQSPHGHGEGKRRRRRRPSTTSTAGTGASNMSRTPPVLPASASTNGIAAALAKSGLQITGDEQILKASAANRAVSSAGRSPYLVRQDYESDEGYGSEDESDVLTDDEALDNLPVTGFAVASNRRNAEFHSLFPTVDEGDYLIEGETFRRSSLTTDYGCALAKDILVHGRLYVSENHICFHSNLFGWVTDIEKKMTALVIPNAIGVYTSKERYTFASLISRDSTFDVLMNIWRIAHPDMEMTSSTAPNGADDAASPDDSAVDDSAAKAKGLPHKSTQCDCSKTGGHYAEVALDTTFPSTPEKVYNLMFNSGWYRTFMSESQKLRDDKKLMRTTSYIKPLYGSIGPKQTKCHIVDVHEHCDFDSYITMVTTTRTPDVPSGGVFSVKTKTCFTWASASSTRVLVTTEVEWTGKSWVKGIVEKSAVDGQKQYHEDLAREMRAYMKEHQSEFAVAGAEPDSEASEAAPSEAEPSGPTKAQAYAEAAGRRGKKPEDEYWLLQGCLDSITSGFSMIASGIGTGAKLVTDMIEESRFSKTSLMVGVIGLLLLSNVYTYWNRPASQHKVKRLQRFGPSDDAVTEAVRQILARRAATTPKEEVAQLVHMLDEIEARAANLRQLLLASSAVDDDREGVLVINEMD</sequence>
<dbReference type="GO" id="GO:0032934">
    <property type="term" value="F:sterol binding"/>
    <property type="evidence" value="ECO:0007669"/>
    <property type="project" value="TreeGrafter"/>
</dbReference>
<dbReference type="CDD" id="cd13220">
    <property type="entry name" value="PH-GRAM_GRAMDC"/>
    <property type="match status" value="1"/>
</dbReference>
<dbReference type="InterPro" id="IPR004182">
    <property type="entry name" value="GRAM"/>
</dbReference>
<dbReference type="PANTHER" id="PTHR23319">
    <property type="entry name" value="GRAM DOMAIN CONTAINING 1B, ISOFORM E"/>
    <property type="match status" value="1"/>
</dbReference>
<dbReference type="AlphaFoldDB" id="J6EUI7"/>
<feature type="compositionally biased region" description="Low complexity" evidence="6">
    <location>
        <begin position="11"/>
        <end position="36"/>
    </location>
</feature>
<evidence type="ECO:0000256" key="3">
    <source>
        <dbReference type="ARBA" id="ARBA00022692"/>
    </source>
</evidence>
<name>J6EUI7_TRIAS</name>
<keyword evidence="3" id="KW-0812">Transmembrane</keyword>
<feature type="region of interest" description="Disordered" evidence="6">
    <location>
        <begin position="164"/>
        <end position="208"/>
    </location>
</feature>
<dbReference type="GO" id="GO:0032366">
    <property type="term" value="P:intracellular sterol transport"/>
    <property type="evidence" value="ECO:0007669"/>
    <property type="project" value="TreeGrafter"/>
</dbReference>
<evidence type="ECO:0000256" key="6">
    <source>
        <dbReference type="SAM" id="MobiDB-lite"/>
    </source>
</evidence>
<feature type="region of interest" description="Disordered" evidence="6">
    <location>
        <begin position="1"/>
        <end position="135"/>
    </location>
</feature>
<keyword evidence="4" id="KW-1133">Transmembrane helix</keyword>
<evidence type="ECO:0000313" key="9">
    <source>
        <dbReference type="Proteomes" id="UP000002748"/>
    </source>
</evidence>
<feature type="compositionally biased region" description="Polar residues" evidence="6">
    <location>
        <begin position="37"/>
        <end position="56"/>
    </location>
</feature>
<comment type="subcellular location">
    <subcellularLocation>
        <location evidence="1">Membrane</location>
        <topology evidence="1">Single-pass membrane protein</topology>
    </subcellularLocation>
</comment>
<organism evidence="8 9">
    <name type="scientific">Trichosporon asahii var. asahii (strain ATCC 90039 / CBS 2479 / JCM 2466 / KCTC 7840 / NBRC 103889/ NCYC 2677 / UAMH 7654)</name>
    <name type="common">Yeast</name>
    <dbReference type="NCBI Taxonomy" id="1186058"/>
    <lineage>
        <taxon>Eukaryota</taxon>
        <taxon>Fungi</taxon>
        <taxon>Dikarya</taxon>
        <taxon>Basidiomycota</taxon>
        <taxon>Agaricomycotina</taxon>
        <taxon>Tremellomycetes</taxon>
        <taxon>Trichosporonales</taxon>
        <taxon>Trichosporonaceae</taxon>
        <taxon>Trichosporon</taxon>
    </lineage>
</organism>
<dbReference type="EMBL" id="ALBS01000291">
    <property type="protein sequence ID" value="EJT46452.1"/>
    <property type="molecule type" value="Genomic_DNA"/>
</dbReference>
<evidence type="ECO:0000313" key="8">
    <source>
        <dbReference type="EMBL" id="EJT46452.1"/>
    </source>
</evidence>
<keyword evidence="5" id="KW-0472">Membrane</keyword>
<dbReference type="Pfam" id="PF16016">
    <property type="entry name" value="VASt"/>
    <property type="match status" value="1"/>
</dbReference>
<evidence type="ECO:0000256" key="4">
    <source>
        <dbReference type="ARBA" id="ARBA00022989"/>
    </source>
</evidence>
<dbReference type="PANTHER" id="PTHR23319:SF4">
    <property type="entry name" value="GRAM DOMAIN CONTAINING 1B, ISOFORM E"/>
    <property type="match status" value="1"/>
</dbReference>
<feature type="region of interest" description="Disordered" evidence="6">
    <location>
        <begin position="616"/>
        <end position="651"/>
    </location>
</feature>
<dbReference type="GeneID" id="25988453"/>
<feature type="compositionally biased region" description="Low complexity" evidence="6">
    <location>
        <begin position="626"/>
        <end position="638"/>
    </location>
</feature>
<dbReference type="Pfam" id="PF02893">
    <property type="entry name" value="GRAM"/>
    <property type="match status" value="1"/>
</dbReference>
<dbReference type="InterPro" id="IPR051482">
    <property type="entry name" value="Cholesterol_transport"/>
</dbReference>
<reference evidence="8 9" key="1">
    <citation type="journal article" date="2012" name="Eukaryot. Cell">
        <title>Draft genome sequence of CBS 2479, the standard type strain of Trichosporon asahii.</title>
        <authorList>
            <person name="Yang R.Y."/>
            <person name="Li H.T."/>
            <person name="Zhu H."/>
            <person name="Zhou G.P."/>
            <person name="Wang M."/>
            <person name="Wang L."/>
        </authorList>
    </citation>
    <scope>NUCLEOTIDE SEQUENCE [LARGE SCALE GENOMIC DNA]</scope>
    <source>
        <strain evidence="9">ATCC 90039 / CBS 2479 / JCM 2466 / KCTC 7840 / NCYC 2677 / UAMH 7654</strain>
    </source>
</reference>
<feature type="region of interest" description="Disordered" evidence="6">
    <location>
        <begin position="408"/>
        <end position="434"/>
    </location>
</feature>
<dbReference type="GO" id="GO:0120015">
    <property type="term" value="F:sterol transfer activity"/>
    <property type="evidence" value="ECO:0007669"/>
    <property type="project" value="TreeGrafter"/>
</dbReference>
<evidence type="ECO:0000256" key="1">
    <source>
        <dbReference type="ARBA" id="ARBA00004167"/>
    </source>
</evidence>
<dbReference type="RefSeq" id="XP_014177223.1">
    <property type="nucleotide sequence ID" value="XM_014321748.1"/>
</dbReference>
<dbReference type="GO" id="GO:0005739">
    <property type="term" value="C:mitochondrion"/>
    <property type="evidence" value="ECO:0007669"/>
    <property type="project" value="TreeGrafter"/>
</dbReference>
<dbReference type="SMART" id="SM00568">
    <property type="entry name" value="GRAM"/>
    <property type="match status" value="1"/>
</dbReference>
<dbReference type="Gene3D" id="2.30.29.30">
    <property type="entry name" value="Pleckstrin-homology domain (PH domain)/Phosphotyrosine-binding domain (PTB)"/>
    <property type="match status" value="1"/>
</dbReference>
<dbReference type="GO" id="GO:0005886">
    <property type="term" value="C:plasma membrane"/>
    <property type="evidence" value="ECO:0007669"/>
    <property type="project" value="TreeGrafter"/>
</dbReference>
<dbReference type="GO" id="GO:0140268">
    <property type="term" value="C:endoplasmic reticulum-plasma membrane contact site"/>
    <property type="evidence" value="ECO:0007669"/>
    <property type="project" value="TreeGrafter"/>
</dbReference>
<evidence type="ECO:0000256" key="5">
    <source>
        <dbReference type="ARBA" id="ARBA00023136"/>
    </source>
</evidence>
<feature type="domain" description="VASt" evidence="7">
    <location>
        <begin position="452"/>
        <end position="611"/>
    </location>
</feature>
<protein>
    <recommendedName>
        <fullName evidence="7">VASt domain-containing protein</fullName>
    </recommendedName>
</protein>
<evidence type="ECO:0000256" key="2">
    <source>
        <dbReference type="ARBA" id="ARBA00006582"/>
    </source>
</evidence>
<gene>
    <name evidence="8" type="ORF">A1Q1_04941</name>
</gene>
<dbReference type="GO" id="GO:0032541">
    <property type="term" value="C:cortical endoplasmic reticulum"/>
    <property type="evidence" value="ECO:0007669"/>
    <property type="project" value="TreeGrafter"/>
</dbReference>
<dbReference type="InterPro" id="IPR011993">
    <property type="entry name" value="PH-like_dom_sf"/>
</dbReference>
<dbReference type="KEGG" id="tasa:A1Q1_04941"/>
<dbReference type="HOGENOM" id="CLU_007694_1_2_1"/>
<comment type="similarity">
    <text evidence="2">Belongs to the YSP2 family.</text>
</comment>
<comment type="caution">
    <text evidence="8">The sequence shown here is derived from an EMBL/GenBank/DDBJ whole genome shotgun (WGS) entry which is preliminary data.</text>
</comment>
<proteinExistence type="inferred from homology"/>
<dbReference type="Proteomes" id="UP000002748">
    <property type="component" value="Unassembled WGS sequence"/>
</dbReference>